<feature type="compositionally biased region" description="Basic and acidic residues" evidence="1">
    <location>
        <begin position="21"/>
        <end position="37"/>
    </location>
</feature>
<name>A0AAD7MSU2_9AGAR</name>
<dbReference type="Proteomes" id="UP001215598">
    <property type="component" value="Unassembled WGS sequence"/>
</dbReference>
<feature type="region of interest" description="Disordered" evidence="1">
    <location>
        <begin position="17"/>
        <end position="57"/>
    </location>
</feature>
<reference evidence="2" key="1">
    <citation type="submission" date="2023-03" db="EMBL/GenBank/DDBJ databases">
        <title>Massive genome expansion in bonnet fungi (Mycena s.s.) driven by repeated elements and novel gene families across ecological guilds.</title>
        <authorList>
            <consortium name="Lawrence Berkeley National Laboratory"/>
            <person name="Harder C.B."/>
            <person name="Miyauchi S."/>
            <person name="Viragh M."/>
            <person name="Kuo A."/>
            <person name="Thoen E."/>
            <person name="Andreopoulos B."/>
            <person name="Lu D."/>
            <person name="Skrede I."/>
            <person name="Drula E."/>
            <person name="Henrissat B."/>
            <person name="Morin E."/>
            <person name="Kohler A."/>
            <person name="Barry K."/>
            <person name="LaButti K."/>
            <person name="Morin E."/>
            <person name="Salamov A."/>
            <person name="Lipzen A."/>
            <person name="Mereny Z."/>
            <person name="Hegedus B."/>
            <person name="Baldrian P."/>
            <person name="Stursova M."/>
            <person name="Weitz H."/>
            <person name="Taylor A."/>
            <person name="Grigoriev I.V."/>
            <person name="Nagy L.G."/>
            <person name="Martin F."/>
            <person name="Kauserud H."/>
        </authorList>
    </citation>
    <scope>NUCLEOTIDE SEQUENCE</scope>
    <source>
        <strain evidence="2">CBHHK182m</strain>
    </source>
</reference>
<proteinExistence type="predicted"/>
<feature type="compositionally biased region" description="Basic and acidic residues" evidence="1">
    <location>
        <begin position="198"/>
        <end position="222"/>
    </location>
</feature>
<gene>
    <name evidence="2" type="ORF">B0H16DRAFT_1469038</name>
</gene>
<evidence type="ECO:0000313" key="3">
    <source>
        <dbReference type="Proteomes" id="UP001215598"/>
    </source>
</evidence>
<protein>
    <submittedName>
        <fullName evidence="2">Uncharacterized protein</fullName>
    </submittedName>
</protein>
<dbReference type="AlphaFoldDB" id="A0AAD7MSU2"/>
<evidence type="ECO:0000256" key="1">
    <source>
        <dbReference type="SAM" id="MobiDB-lite"/>
    </source>
</evidence>
<feature type="compositionally biased region" description="Polar residues" evidence="1">
    <location>
        <begin position="92"/>
        <end position="113"/>
    </location>
</feature>
<accession>A0AAD7MSU2</accession>
<comment type="caution">
    <text evidence="2">The sequence shown here is derived from an EMBL/GenBank/DDBJ whole genome shotgun (WGS) entry which is preliminary data.</text>
</comment>
<dbReference type="EMBL" id="JARKIB010000151">
    <property type="protein sequence ID" value="KAJ7731663.1"/>
    <property type="molecule type" value="Genomic_DNA"/>
</dbReference>
<feature type="compositionally biased region" description="Basic and acidic residues" evidence="1">
    <location>
        <begin position="247"/>
        <end position="265"/>
    </location>
</feature>
<organism evidence="2 3">
    <name type="scientific">Mycena metata</name>
    <dbReference type="NCBI Taxonomy" id="1033252"/>
    <lineage>
        <taxon>Eukaryota</taxon>
        <taxon>Fungi</taxon>
        <taxon>Dikarya</taxon>
        <taxon>Basidiomycota</taxon>
        <taxon>Agaricomycotina</taxon>
        <taxon>Agaricomycetes</taxon>
        <taxon>Agaricomycetidae</taxon>
        <taxon>Agaricales</taxon>
        <taxon>Marasmiineae</taxon>
        <taxon>Mycenaceae</taxon>
        <taxon>Mycena</taxon>
    </lineage>
</organism>
<evidence type="ECO:0000313" key="2">
    <source>
        <dbReference type="EMBL" id="KAJ7731663.1"/>
    </source>
</evidence>
<feature type="region of interest" description="Disordered" evidence="1">
    <location>
        <begin position="144"/>
        <end position="277"/>
    </location>
</feature>
<sequence length="293" mass="32011">MDEERLLKASISLKLILEPRTNPRNDKNNSLDQKEPAQHTVGSRNYVPHKGVNYTGTKKRIGRSNLEVTAPRSKSRRKRNIDLIVRSIPSWSNPASAASTDIQSSARLTSTRPHPQVGPAKKMHPAALYASHPLLALHAGPAFKADSAGGKASRAPRPLHLCIPAKRKKKRGKKNSAGNEGRKEGGPKPASPGPRPRTKGERVKGKERKRDEGPRASRDEKPRRKKTRAPKRQPEESQPSPKRSPKRKEGQKGRKEVQTKERNSRENVPGTGTGTMSLPLGAVAVCAICGGVS</sequence>
<keyword evidence="3" id="KW-1185">Reference proteome</keyword>
<feature type="compositionally biased region" description="Basic residues" evidence="1">
    <location>
        <begin position="165"/>
        <end position="174"/>
    </location>
</feature>
<feature type="region of interest" description="Disordered" evidence="1">
    <location>
        <begin position="92"/>
        <end position="122"/>
    </location>
</feature>